<dbReference type="AlphaFoldDB" id="A0A1G5Y3R7"/>
<dbReference type="EMBL" id="FMXM01000008">
    <property type="protein sequence ID" value="SDA77323.1"/>
    <property type="molecule type" value="Genomic_DNA"/>
</dbReference>
<dbReference type="GO" id="GO:0046872">
    <property type="term" value="F:metal ion binding"/>
    <property type="evidence" value="ECO:0007669"/>
    <property type="project" value="UniProtKB-KW"/>
</dbReference>
<proteinExistence type="predicted"/>
<evidence type="ECO:0000256" key="2">
    <source>
        <dbReference type="ARBA" id="ARBA00022801"/>
    </source>
</evidence>
<evidence type="ECO:0000259" key="4">
    <source>
        <dbReference type="Pfam" id="PF00884"/>
    </source>
</evidence>
<dbReference type="SUPFAM" id="SSF53649">
    <property type="entry name" value="Alkaline phosphatase-like"/>
    <property type="match status" value="1"/>
</dbReference>
<dbReference type="Gene3D" id="3.40.720.10">
    <property type="entry name" value="Alkaline Phosphatase, subunit A"/>
    <property type="match status" value="1"/>
</dbReference>
<sequence>MDCAYKVNNQQEFVHQSNNRSGLAPTPKFGSMSGVRPCRDKVSRVTGKGRRPNVLLITCDQWRGDCLSVAGHPVVKTPNADALAAEAVLFRRHYGGAAPCSPARACLYTGLYQMNNRVCRNGTPLDARHGNIALHARSLGYDPTLFGYTDVSLDPRLLAPGDPRLQSYEGVLPGFTVRQLLPEHQKQWLSWLKQRGIDASAGSPDIHRPVHDGGKADARVSSAPPVYSRDETPAAFLTGEFSRWLGEQEQDAPWFAHLSFISPHPPFIVPEPYNTLYDPADGPAFRRAASWQAEAESHPYLAYDLSLQKRTKFRPGVAGKVHDWSDDDFRRIRAIYYGMISEMDAQLGRIWQAVKAAGAWEDTIIVLTSDHAEMMGDHFMLGKGGYFDGSYHIPLIVRDPRRGNTAGASIDRFTEAVDIVPTLLDLLGEDPAPHLDGHSLKPFIEGEKPEGWRDAAHWEFDFRSIADGEAERHFGIASRQCNLAVVRTEKFKYVHFGGGLPPLLFDLERDAGELNNLAADPAHLVVRLEFAERLLAWRAEHLDQSLALAELTEHGVAGYVSKAIGTWAVGS</sequence>
<feature type="compositionally biased region" description="Basic and acidic residues" evidence="3">
    <location>
        <begin position="205"/>
        <end position="218"/>
    </location>
</feature>
<dbReference type="Proteomes" id="UP000198588">
    <property type="component" value="Unassembled WGS sequence"/>
</dbReference>
<evidence type="ECO:0000256" key="1">
    <source>
        <dbReference type="ARBA" id="ARBA00022723"/>
    </source>
</evidence>
<feature type="domain" description="Sulfatase N-terminal" evidence="4">
    <location>
        <begin position="52"/>
        <end position="428"/>
    </location>
</feature>
<dbReference type="Pfam" id="PF00884">
    <property type="entry name" value="Sulfatase"/>
    <property type="match status" value="1"/>
</dbReference>
<dbReference type="STRING" id="1165689.SAMN02927914_02861"/>
<feature type="region of interest" description="Disordered" evidence="3">
    <location>
        <begin position="202"/>
        <end position="227"/>
    </location>
</feature>
<dbReference type="GO" id="GO:0008484">
    <property type="term" value="F:sulfuric ester hydrolase activity"/>
    <property type="evidence" value="ECO:0007669"/>
    <property type="project" value="TreeGrafter"/>
</dbReference>
<accession>A0A1G5Y3R7</accession>
<evidence type="ECO:0000313" key="6">
    <source>
        <dbReference type="Proteomes" id="UP000198588"/>
    </source>
</evidence>
<keyword evidence="1" id="KW-0479">Metal-binding</keyword>
<reference evidence="5 6" key="1">
    <citation type="submission" date="2016-10" db="EMBL/GenBank/DDBJ databases">
        <authorList>
            <person name="de Groot N.N."/>
        </authorList>
    </citation>
    <scope>NUCLEOTIDE SEQUENCE [LARGE SCALE GENOMIC DNA]</scope>
    <source>
        <strain evidence="5 6">CGMCC 1.12097</strain>
    </source>
</reference>
<keyword evidence="2" id="KW-0378">Hydrolase</keyword>
<dbReference type="PANTHER" id="PTHR45953">
    <property type="entry name" value="IDURONATE 2-SULFATASE"/>
    <property type="match status" value="1"/>
</dbReference>
<gene>
    <name evidence="5" type="ORF">SAMN02927914_02861</name>
</gene>
<dbReference type="InterPro" id="IPR017850">
    <property type="entry name" value="Alkaline_phosphatase_core_sf"/>
</dbReference>
<protein>
    <submittedName>
        <fullName evidence="5">Arylsulfatase A</fullName>
    </submittedName>
</protein>
<organism evidence="5 6">
    <name type="scientific">Mesorhizobium qingshengii</name>
    <dbReference type="NCBI Taxonomy" id="1165689"/>
    <lineage>
        <taxon>Bacteria</taxon>
        <taxon>Pseudomonadati</taxon>
        <taxon>Pseudomonadota</taxon>
        <taxon>Alphaproteobacteria</taxon>
        <taxon>Hyphomicrobiales</taxon>
        <taxon>Phyllobacteriaceae</taxon>
        <taxon>Mesorhizobium</taxon>
    </lineage>
</organism>
<name>A0A1G5Y3R7_9HYPH</name>
<dbReference type="PANTHER" id="PTHR45953:SF1">
    <property type="entry name" value="IDURONATE 2-SULFATASE"/>
    <property type="match status" value="1"/>
</dbReference>
<dbReference type="InterPro" id="IPR000917">
    <property type="entry name" value="Sulfatase_N"/>
</dbReference>
<dbReference type="GO" id="GO:0005737">
    <property type="term" value="C:cytoplasm"/>
    <property type="evidence" value="ECO:0007669"/>
    <property type="project" value="TreeGrafter"/>
</dbReference>
<evidence type="ECO:0000256" key="3">
    <source>
        <dbReference type="SAM" id="MobiDB-lite"/>
    </source>
</evidence>
<dbReference type="CDD" id="cd16028">
    <property type="entry name" value="PMH"/>
    <property type="match status" value="1"/>
</dbReference>
<evidence type="ECO:0000313" key="5">
    <source>
        <dbReference type="EMBL" id="SDA77323.1"/>
    </source>
</evidence>